<reference evidence="3" key="2">
    <citation type="submission" date="2023-06" db="EMBL/GenBank/DDBJ databases">
        <authorList>
            <consortium name="Lawrence Berkeley National Laboratory"/>
            <person name="Mondo S.J."/>
            <person name="Hensen N."/>
            <person name="Bonometti L."/>
            <person name="Westerberg I."/>
            <person name="Brannstrom I.O."/>
            <person name="Guillou S."/>
            <person name="Cros-Aarteil S."/>
            <person name="Calhoun S."/>
            <person name="Haridas S."/>
            <person name="Kuo A."/>
            <person name="Pangilinan J."/>
            <person name="Riley R."/>
            <person name="Labutti K."/>
            <person name="Andreopoulos B."/>
            <person name="Lipzen A."/>
            <person name="Chen C."/>
            <person name="Yanf M."/>
            <person name="Daum C."/>
            <person name="Ng V."/>
            <person name="Clum A."/>
            <person name="Steindorff A."/>
            <person name="Ohm R."/>
            <person name="Martin F."/>
            <person name="Silar P."/>
            <person name="Natvig D."/>
            <person name="Lalanne C."/>
            <person name="Gautier V."/>
            <person name="Ament-Velasquez S.L."/>
            <person name="Kruys A."/>
            <person name="Hutchinson M.I."/>
            <person name="Powell A.J."/>
            <person name="Barry K."/>
            <person name="Miller A.N."/>
            <person name="Grigoriev I.V."/>
            <person name="Debuchy R."/>
            <person name="Gladieux P."/>
            <person name="Thoren M.H."/>
            <person name="Johannesson H."/>
        </authorList>
    </citation>
    <scope>NUCLEOTIDE SEQUENCE</scope>
    <source>
        <strain evidence="3">PSN324</strain>
    </source>
</reference>
<evidence type="ECO:0000256" key="1">
    <source>
        <dbReference type="SAM" id="MobiDB-lite"/>
    </source>
</evidence>
<dbReference type="SMART" id="SM00651">
    <property type="entry name" value="Sm"/>
    <property type="match status" value="1"/>
</dbReference>
<dbReference type="Gene3D" id="2.30.30.100">
    <property type="match status" value="1"/>
</dbReference>
<dbReference type="InterPro" id="IPR050914">
    <property type="entry name" value="snRNP_SmB/NAA38-like"/>
</dbReference>
<reference evidence="3" key="1">
    <citation type="journal article" date="2023" name="Mol. Phylogenet. Evol.">
        <title>Genome-scale phylogeny and comparative genomics of the fungal order Sordariales.</title>
        <authorList>
            <person name="Hensen N."/>
            <person name="Bonometti L."/>
            <person name="Westerberg I."/>
            <person name="Brannstrom I.O."/>
            <person name="Guillou S."/>
            <person name="Cros-Aarteil S."/>
            <person name="Calhoun S."/>
            <person name="Haridas S."/>
            <person name="Kuo A."/>
            <person name="Mondo S."/>
            <person name="Pangilinan J."/>
            <person name="Riley R."/>
            <person name="LaButti K."/>
            <person name="Andreopoulos B."/>
            <person name="Lipzen A."/>
            <person name="Chen C."/>
            <person name="Yan M."/>
            <person name="Daum C."/>
            <person name="Ng V."/>
            <person name="Clum A."/>
            <person name="Steindorff A."/>
            <person name="Ohm R.A."/>
            <person name="Martin F."/>
            <person name="Silar P."/>
            <person name="Natvig D.O."/>
            <person name="Lalanne C."/>
            <person name="Gautier V."/>
            <person name="Ament-Velasquez S.L."/>
            <person name="Kruys A."/>
            <person name="Hutchinson M.I."/>
            <person name="Powell A.J."/>
            <person name="Barry K."/>
            <person name="Miller A.N."/>
            <person name="Grigoriev I.V."/>
            <person name="Debuchy R."/>
            <person name="Gladieux P."/>
            <person name="Hiltunen Thoren M."/>
            <person name="Johannesson H."/>
        </authorList>
    </citation>
    <scope>NUCLEOTIDE SEQUENCE</scope>
    <source>
        <strain evidence="3">PSN324</strain>
    </source>
</reference>
<accession>A0AAV9HTU4</accession>
<feature type="domain" description="Sm" evidence="2">
    <location>
        <begin position="36"/>
        <end position="128"/>
    </location>
</feature>
<dbReference type="InterPro" id="IPR001163">
    <property type="entry name" value="Sm_dom_euk/arc"/>
</dbReference>
<dbReference type="CDD" id="cd06168">
    <property type="entry name" value="LSMD1"/>
    <property type="match status" value="1"/>
</dbReference>
<dbReference type="InterPro" id="IPR034110">
    <property type="entry name" value="LSMD1_Sm"/>
</dbReference>
<feature type="compositionally biased region" description="Basic and acidic residues" evidence="1">
    <location>
        <begin position="145"/>
        <end position="160"/>
    </location>
</feature>
<sequence length="174" mass="19365">MSHPPQPGSFFKRRRTQPAMDYDALPVPSSKHEASDFLQTLLNKNLRVTTTDSRMFWGSFKCTDAESNLVLQHVYEYRPPTLQQITAAAAAAAQSKGGSGSGKLNVDMTSRYLGLVVVPGKHIVKIEVEEFASQLRSARERRRREREAEEEKEDEARSELEGQVAAKGTGEVVS</sequence>
<proteinExistence type="predicted"/>
<dbReference type="PANTHER" id="PTHR10701">
    <property type="entry name" value="SMALL NUCLEAR RIBONUCLEOPROTEIN-ASSOCIATED PROTEIN B AND N"/>
    <property type="match status" value="1"/>
</dbReference>
<dbReference type="PANTHER" id="PTHR10701:SF5">
    <property type="entry name" value="N-ALPHA-ACETYLTRANSFERASE 38, NATC AUXILIARY SUBUNIT"/>
    <property type="match status" value="1"/>
</dbReference>
<dbReference type="SUPFAM" id="SSF50182">
    <property type="entry name" value="Sm-like ribonucleoproteins"/>
    <property type="match status" value="1"/>
</dbReference>
<organism evidence="3 4">
    <name type="scientific">Cladorrhinum samala</name>
    <dbReference type="NCBI Taxonomy" id="585594"/>
    <lineage>
        <taxon>Eukaryota</taxon>
        <taxon>Fungi</taxon>
        <taxon>Dikarya</taxon>
        <taxon>Ascomycota</taxon>
        <taxon>Pezizomycotina</taxon>
        <taxon>Sordariomycetes</taxon>
        <taxon>Sordariomycetidae</taxon>
        <taxon>Sordariales</taxon>
        <taxon>Podosporaceae</taxon>
        <taxon>Cladorrhinum</taxon>
    </lineage>
</organism>
<name>A0AAV9HTU4_9PEZI</name>
<dbReference type="Proteomes" id="UP001321749">
    <property type="component" value="Unassembled WGS sequence"/>
</dbReference>
<dbReference type="GO" id="GO:0031417">
    <property type="term" value="C:NatC complex"/>
    <property type="evidence" value="ECO:0007669"/>
    <property type="project" value="InterPro"/>
</dbReference>
<protein>
    <recommendedName>
        <fullName evidence="2">Sm domain-containing protein</fullName>
    </recommendedName>
</protein>
<dbReference type="EMBL" id="MU864951">
    <property type="protein sequence ID" value="KAK4464156.1"/>
    <property type="molecule type" value="Genomic_DNA"/>
</dbReference>
<gene>
    <name evidence="3" type="ORF">QBC42DRAFT_171943</name>
</gene>
<evidence type="ECO:0000313" key="4">
    <source>
        <dbReference type="Proteomes" id="UP001321749"/>
    </source>
</evidence>
<evidence type="ECO:0000259" key="2">
    <source>
        <dbReference type="SMART" id="SM00651"/>
    </source>
</evidence>
<dbReference type="Pfam" id="PF01423">
    <property type="entry name" value="LSM"/>
    <property type="match status" value="1"/>
</dbReference>
<feature type="region of interest" description="Disordered" evidence="1">
    <location>
        <begin position="135"/>
        <end position="174"/>
    </location>
</feature>
<evidence type="ECO:0000313" key="3">
    <source>
        <dbReference type="EMBL" id="KAK4464156.1"/>
    </source>
</evidence>
<comment type="caution">
    <text evidence="3">The sequence shown here is derived from an EMBL/GenBank/DDBJ whole genome shotgun (WGS) entry which is preliminary data.</text>
</comment>
<dbReference type="InterPro" id="IPR010920">
    <property type="entry name" value="LSM_dom_sf"/>
</dbReference>
<keyword evidence="4" id="KW-1185">Reference proteome</keyword>
<dbReference type="AlphaFoldDB" id="A0AAV9HTU4"/>